<dbReference type="InterPro" id="IPR052976">
    <property type="entry name" value="Scoloptoxin-like"/>
</dbReference>
<protein>
    <recommendedName>
        <fullName evidence="3">Chitin-binding type-2 domain-containing protein</fullName>
    </recommendedName>
</protein>
<evidence type="ECO:0000259" key="3">
    <source>
        <dbReference type="PROSITE" id="PS50940"/>
    </source>
</evidence>
<organism evidence="4 5">
    <name type="scientific">Zophobas morio</name>
    <dbReference type="NCBI Taxonomy" id="2755281"/>
    <lineage>
        <taxon>Eukaryota</taxon>
        <taxon>Metazoa</taxon>
        <taxon>Ecdysozoa</taxon>
        <taxon>Arthropoda</taxon>
        <taxon>Hexapoda</taxon>
        <taxon>Insecta</taxon>
        <taxon>Pterygota</taxon>
        <taxon>Neoptera</taxon>
        <taxon>Endopterygota</taxon>
        <taxon>Coleoptera</taxon>
        <taxon>Polyphaga</taxon>
        <taxon>Cucujiformia</taxon>
        <taxon>Tenebrionidae</taxon>
        <taxon>Zophobas</taxon>
    </lineage>
</organism>
<feature type="region of interest" description="Disordered" evidence="1">
    <location>
        <begin position="148"/>
        <end position="187"/>
    </location>
</feature>
<feature type="signal peptide" evidence="2">
    <location>
        <begin position="1"/>
        <end position="15"/>
    </location>
</feature>
<gene>
    <name evidence="4" type="ORF">Zmor_000450</name>
</gene>
<dbReference type="AlphaFoldDB" id="A0AA38J2T0"/>
<dbReference type="PROSITE" id="PS50940">
    <property type="entry name" value="CHIT_BIND_II"/>
    <property type="match status" value="1"/>
</dbReference>
<dbReference type="EMBL" id="JALNTZ010000001">
    <property type="protein sequence ID" value="KAJ3664916.1"/>
    <property type="molecule type" value="Genomic_DNA"/>
</dbReference>
<dbReference type="PANTHER" id="PTHR22933">
    <property type="entry name" value="FI18007P1-RELATED"/>
    <property type="match status" value="1"/>
</dbReference>
<feature type="compositionally biased region" description="Polar residues" evidence="1">
    <location>
        <begin position="151"/>
        <end position="181"/>
    </location>
</feature>
<dbReference type="GO" id="GO:0005576">
    <property type="term" value="C:extracellular region"/>
    <property type="evidence" value="ECO:0007669"/>
    <property type="project" value="InterPro"/>
</dbReference>
<dbReference type="GO" id="GO:0008061">
    <property type="term" value="F:chitin binding"/>
    <property type="evidence" value="ECO:0007669"/>
    <property type="project" value="InterPro"/>
</dbReference>
<dbReference type="SMART" id="SM00494">
    <property type="entry name" value="ChtBD2"/>
    <property type="match status" value="1"/>
</dbReference>
<name>A0AA38J2T0_9CUCU</name>
<feature type="region of interest" description="Disordered" evidence="1">
    <location>
        <begin position="343"/>
        <end position="372"/>
    </location>
</feature>
<keyword evidence="2" id="KW-0732">Signal</keyword>
<evidence type="ECO:0000256" key="2">
    <source>
        <dbReference type="SAM" id="SignalP"/>
    </source>
</evidence>
<dbReference type="Proteomes" id="UP001168821">
    <property type="component" value="Unassembled WGS sequence"/>
</dbReference>
<evidence type="ECO:0000313" key="4">
    <source>
        <dbReference type="EMBL" id="KAJ3664916.1"/>
    </source>
</evidence>
<dbReference type="PANTHER" id="PTHR22933:SF44">
    <property type="entry name" value="RE15157P"/>
    <property type="match status" value="1"/>
</dbReference>
<dbReference type="Pfam" id="PF01607">
    <property type="entry name" value="CBM_14"/>
    <property type="match status" value="1"/>
</dbReference>
<sequence length="418" mass="46242">MLWVLGFGVVVAVAAVNNNQVPKTGFSCDGRTTGYYADVESGCQVYHMCDGLGRQFSYTCPNATLFQQRMLICDHWYMVNCSKSVDDYTANLRIGRKMPFVDDSESNPYHRTPRPDLLSHPSQSEYDIIYRTGRAQFGTNLNLVGAESDKNATTSTTDEPTYSLPSHWSTEYDQQSTTSKPNKVVFNPKKTLDSGSIKGKPVVPTSTVTEVPVNYKSSFKATTPVFPETVDVSTVGPDEAGLVPPLPYQNQVGFNDTPTESSTVQVNFESQFKATTPVYPTAVDVTSEEPADVGVLPPGNSTDDNSTNVQIPTLSLEFQAPPVDVNFDPTNRTEKVEPVLPSKFYQPPKFEPDYTEEESEEAQGRQGGFKALNSNEWEDLRKKFLIPDYEFPLESVSRPSYDSVLSSFQASAVPSKKK</sequence>
<evidence type="ECO:0000313" key="5">
    <source>
        <dbReference type="Proteomes" id="UP001168821"/>
    </source>
</evidence>
<dbReference type="SUPFAM" id="SSF57625">
    <property type="entry name" value="Invertebrate chitin-binding proteins"/>
    <property type="match status" value="1"/>
</dbReference>
<evidence type="ECO:0000256" key="1">
    <source>
        <dbReference type="SAM" id="MobiDB-lite"/>
    </source>
</evidence>
<comment type="caution">
    <text evidence="4">The sequence shown here is derived from an EMBL/GenBank/DDBJ whole genome shotgun (WGS) entry which is preliminary data.</text>
</comment>
<proteinExistence type="predicted"/>
<keyword evidence="5" id="KW-1185">Reference proteome</keyword>
<dbReference type="InterPro" id="IPR036508">
    <property type="entry name" value="Chitin-bd_dom_sf"/>
</dbReference>
<dbReference type="InterPro" id="IPR002557">
    <property type="entry name" value="Chitin-bd_dom"/>
</dbReference>
<accession>A0AA38J2T0</accession>
<feature type="chain" id="PRO_5041309955" description="Chitin-binding type-2 domain-containing protein" evidence="2">
    <location>
        <begin position="16"/>
        <end position="418"/>
    </location>
</feature>
<reference evidence="4" key="1">
    <citation type="journal article" date="2023" name="G3 (Bethesda)">
        <title>Whole genome assemblies of Zophobas morio and Tenebrio molitor.</title>
        <authorList>
            <person name="Kaur S."/>
            <person name="Stinson S.A."/>
            <person name="diCenzo G.C."/>
        </authorList>
    </citation>
    <scope>NUCLEOTIDE SEQUENCE</scope>
    <source>
        <strain evidence="4">QUZm001</strain>
    </source>
</reference>
<dbReference type="Gene3D" id="2.170.140.10">
    <property type="entry name" value="Chitin binding domain"/>
    <property type="match status" value="1"/>
</dbReference>
<feature type="region of interest" description="Disordered" evidence="1">
    <location>
        <begin position="102"/>
        <end position="121"/>
    </location>
</feature>
<feature type="domain" description="Chitin-binding type-2" evidence="3">
    <location>
        <begin position="25"/>
        <end position="83"/>
    </location>
</feature>